<dbReference type="Gene3D" id="3.40.50.2300">
    <property type="match status" value="2"/>
</dbReference>
<evidence type="ECO:0000256" key="6">
    <source>
        <dbReference type="SAM" id="MobiDB-lite"/>
    </source>
</evidence>
<dbReference type="Pfam" id="PF00072">
    <property type="entry name" value="Response_reg"/>
    <property type="match status" value="1"/>
</dbReference>
<dbReference type="AlphaFoldDB" id="A0A9N8HJF7"/>
<dbReference type="CDD" id="cd17546">
    <property type="entry name" value="REC_hyHK_CKI1_RcsC-like"/>
    <property type="match status" value="1"/>
</dbReference>
<dbReference type="OrthoDB" id="303614at2759"/>
<evidence type="ECO:0000256" key="5">
    <source>
        <dbReference type="PROSITE-ProRule" id="PRU00169"/>
    </source>
</evidence>
<evidence type="ECO:0000313" key="9">
    <source>
        <dbReference type="Proteomes" id="UP001153069"/>
    </source>
</evidence>
<keyword evidence="2" id="KW-0808">Transferase</keyword>
<evidence type="ECO:0000259" key="7">
    <source>
        <dbReference type="PROSITE" id="PS50110"/>
    </source>
</evidence>
<comment type="caution">
    <text evidence="8">The sequence shown here is derived from an EMBL/GenBank/DDBJ whole genome shotgun (WGS) entry which is preliminary data.</text>
</comment>
<dbReference type="InterPro" id="IPR001789">
    <property type="entry name" value="Sig_transdc_resp-reg_receiver"/>
</dbReference>
<accession>A0A9N8HJF7</accession>
<keyword evidence="1 5" id="KW-0597">Phosphoprotein</keyword>
<keyword evidence="3 8" id="KW-0418">Kinase</keyword>
<evidence type="ECO:0000256" key="2">
    <source>
        <dbReference type="ARBA" id="ARBA00022679"/>
    </source>
</evidence>
<evidence type="ECO:0000256" key="4">
    <source>
        <dbReference type="ARBA" id="ARBA00023012"/>
    </source>
</evidence>
<comment type="caution">
    <text evidence="5">Lacks conserved residue(s) required for the propagation of feature annotation.</text>
</comment>
<dbReference type="PANTHER" id="PTHR45339:SF1">
    <property type="entry name" value="HYBRID SIGNAL TRANSDUCTION HISTIDINE KINASE J"/>
    <property type="match status" value="1"/>
</dbReference>
<dbReference type="SUPFAM" id="SSF52172">
    <property type="entry name" value="CheY-like"/>
    <property type="match status" value="2"/>
</dbReference>
<dbReference type="SMART" id="SM00448">
    <property type="entry name" value="REC"/>
    <property type="match status" value="2"/>
</dbReference>
<protein>
    <submittedName>
        <fullName evidence="8">Peroxide stress-activated histidine kinase</fullName>
    </submittedName>
</protein>
<dbReference type="PANTHER" id="PTHR45339">
    <property type="entry name" value="HYBRID SIGNAL TRANSDUCTION HISTIDINE KINASE J"/>
    <property type="match status" value="1"/>
</dbReference>
<dbReference type="PROSITE" id="PS50110">
    <property type="entry name" value="RESPONSE_REGULATORY"/>
    <property type="match status" value="2"/>
</dbReference>
<name>A0A9N8HJF7_9STRA</name>
<dbReference type="SUPFAM" id="SSF55781">
    <property type="entry name" value="GAF domain-like"/>
    <property type="match status" value="1"/>
</dbReference>
<dbReference type="CDD" id="cd00082">
    <property type="entry name" value="HisKA"/>
    <property type="match status" value="1"/>
</dbReference>
<evidence type="ECO:0000256" key="1">
    <source>
        <dbReference type="ARBA" id="ARBA00022553"/>
    </source>
</evidence>
<dbReference type="SMART" id="SM00065">
    <property type="entry name" value="GAF"/>
    <property type="match status" value="1"/>
</dbReference>
<keyword evidence="9" id="KW-1185">Reference proteome</keyword>
<dbReference type="InterPro" id="IPR029016">
    <property type="entry name" value="GAF-like_dom_sf"/>
</dbReference>
<feature type="modified residue" description="4-aspartylphosphate" evidence="5">
    <location>
        <position position="744"/>
    </location>
</feature>
<sequence>MIETDFWPVAGSRHNATSCLRRSINDYCNNQDVEAALRESLRRSKLPKARSLRDVFWRMPAINSGPHHHQDAIDEEIRRLESLKSFQILEGYSATPSHQHNNISLACPSSSPQVASDASTPKAGNEAAVNDDDLGSTVSTLNRLVSLATSMFDVPIALVSLTDLGQQNILAAQGLGCEVAELPLGLPRQKSSPCAHAVLSKDDQILVVPDIKEDARFDLQDFDDDNEEEETRIPETLRNQRFYAGAPLLSPEGENIGVFCILDTRPRNEGLDDRQEEDLRHLAGLAMNALVERRTRSTLRHDLQEANRAASATIHDLLTPLTAVELAVSLLREDQDFQNKLSHRQKESVKIASNCVGVLAKMCRRMRDQHSNSFKQQQAHCCSSASHDSFQPPQEVPHDSGCVQLANADLGLTADSFRIMYGSGYLNGVEDPDKADAATPTLPLSTVVVKDLAKSIHMSVDAVHNTIPVKIELHGSVPSKILTDDVKVLRCAMNLLRHCSSLANDPSGSIRFSIRPQHCRCGKSMLLFYCCQEQPDVGTEGANVDSPRTCECCTEQVTSEETKLDSSNDCCHRRCAMERQGFKRCSEVDLYSIAMQVESLGGDCGIDDQGAHMKTNDSSDSSALAKKGYWFRIPLAEPESTEHIELEATNASQSSTCSSDNTVEQPAQLCEKPQASTSESTGTALVLEAQPRKRRALIIEDSIVIRKVIANALSKIGFETETAVNGMEGLHQMQNSMYDVVLCDLLMPVMDGLDCVKQFRQWEKIHRPLLKQYIIGMSAHASEQDVKRVLQGGMDCYKDKPLTYKGLKSLVGACGQNQQQQQNLGSNAMNAQDQNEPKILNGDKVSVDGSKAPEYPRLQQKMCLIAAKNADASHDLARLTEAKGWRSLVLNCGADALEALKKRNWDAVFLEERLPLLSGKSCAAEFREWEKENRINQQTHLYIMSDKAKAIPPGANGILNQPVNPREFEALLTKAGVFPSLSIIMR</sequence>
<dbReference type="InterPro" id="IPR003661">
    <property type="entry name" value="HisK_dim/P_dom"/>
</dbReference>
<gene>
    <name evidence="8" type="ORF">SEMRO_690_G187680.1</name>
</gene>
<feature type="domain" description="Response regulatory" evidence="7">
    <location>
        <begin position="695"/>
        <end position="815"/>
    </location>
</feature>
<feature type="compositionally biased region" description="Polar residues" evidence="6">
    <location>
        <begin position="100"/>
        <end position="119"/>
    </location>
</feature>
<dbReference type="EMBL" id="CAICTM010000689">
    <property type="protein sequence ID" value="CAB9515022.1"/>
    <property type="molecule type" value="Genomic_DNA"/>
</dbReference>
<dbReference type="InterPro" id="IPR011006">
    <property type="entry name" value="CheY-like_superfamily"/>
</dbReference>
<proteinExistence type="predicted"/>
<dbReference type="Gene3D" id="3.30.450.40">
    <property type="match status" value="1"/>
</dbReference>
<dbReference type="InterPro" id="IPR003018">
    <property type="entry name" value="GAF"/>
</dbReference>
<dbReference type="Proteomes" id="UP001153069">
    <property type="component" value="Unassembled WGS sequence"/>
</dbReference>
<keyword evidence="4" id="KW-0902">Two-component regulatory system</keyword>
<feature type="region of interest" description="Disordered" evidence="6">
    <location>
        <begin position="100"/>
        <end position="131"/>
    </location>
</feature>
<evidence type="ECO:0000313" key="8">
    <source>
        <dbReference type="EMBL" id="CAB9515022.1"/>
    </source>
</evidence>
<feature type="domain" description="Response regulatory" evidence="7">
    <location>
        <begin position="862"/>
        <end position="976"/>
    </location>
</feature>
<dbReference type="GO" id="GO:0000155">
    <property type="term" value="F:phosphorelay sensor kinase activity"/>
    <property type="evidence" value="ECO:0007669"/>
    <property type="project" value="InterPro"/>
</dbReference>
<reference evidence="8" key="1">
    <citation type="submission" date="2020-06" db="EMBL/GenBank/DDBJ databases">
        <authorList>
            <consortium name="Plant Systems Biology data submission"/>
        </authorList>
    </citation>
    <scope>NUCLEOTIDE SEQUENCE</scope>
    <source>
        <strain evidence="8">D6</strain>
    </source>
</reference>
<organism evidence="8 9">
    <name type="scientific">Seminavis robusta</name>
    <dbReference type="NCBI Taxonomy" id="568900"/>
    <lineage>
        <taxon>Eukaryota</taxon>
        <taxon>Sar</taxon>
        <taxon>Stramenopiles</taxon>
        <taxon>Ochrophyta</taxon>
        <taxon>Bacillariophyta</taxon>
        <taxon>Bacillariophyceae</taxon>
        <taxon>Bacillariophycidae</taxon>
        <taxon>Naviculales</taxon>
        <taxon>Naviculaceae</taxon>
        <taxon>Seminavis</taxon>
    </lineage>
</organism>
<evidence type="ECO:0000256" key="3">
    <source>
        <dbReference type="ARBA" id="ARBA00022777"/>
    </source>
</evidence>